<dbReference type="Proteomes" id="UP000018438">
    <property type="component" value="Unassembled WGS sequence"/>
</dbReference>
<organism evidence="1 2">
    <name type="scientific">Acinetobacter schindleri NIPH 900</name>
    <dbReference type="NCBI Taxonomy" id="1217675"/>
    <lineage>
        <taxon>Bacteria</taxon>
        <taxon>Pseudomonadati</taxon>
        <taxon>Pseudomonadota</taxon>
        <taxon>Gammaproteobacteria</taxon>
        <taxon>Moraxellales</taxon>
        <taxon>Moraxellaceae</taxon>
        <taxon>Acinetobacter</taxon>
    </lineage>
</organism>
<comment type="caution">
    <text evidence="1">The sequence shown here is derived from an EMBL/GenBank/DDBJ whole genome shotgun (WGS) entry which is preliminary data.</text>
</comment>
<protein>
    <submittedName>
        <fullName evidence="1">Uncharacterized protein</fullName>
    </submittedName>
</protein>
<dbReference type="AlphaFoldDB" id="N8WJA5"/>
<name>N8WJA5_9GAMM</name>
<dbReference type="PATRIC" id="fig|1217675.3.peg.2648"/>
<evidence type="ECO:0000313" key="2">
    <source>
        <dbReference type="Proteomes" id="UP000018438"/>
    </source>
</evidence>
<keyword evidence="2" id="KW-1185">Reference proteome</keyword>
<proteinExistence type="predicted"/>
<dbReference type="HOGENOM" id="CLU_2696136_0_0_6"/>
<dbReference type="EMBL" id="APPI01000023">
    <property type="protein sequence ID" value="ENV12167.1"/>
    <property type="molecule type" value="Genomic_DNA"/>
</dbReference>
<dbReference type="RefSeq" id="WP_004809980.1">
    <property type="nucleotide sequence ID" value="NZ_KB849444.1"/>
</dbReference>
<accession>N8WJA5</accession>
<evidence type="ECO:0000313" key="1">
    <source>
        <dbReference type="EMBL" id="ENV12167.1"/>
    </source>
</evidence>
<sequence>MKKYNNFRSKQRSFLIGMSSSFDFTATLNTRNFQIEHQPKYGQVHDARAIRQDMQQVGKDFQKAISSFEYSLP</sequence>
<reference evidence="1 2" key="1">
    <citation type="submission" date="2013-02" db="EMBL/GenBank/DDBJ databases">
        <title>The Genome Sequence of Acinetobacter schindleri NIPH 900.</title>
        <authorList>
            <consortium name="The Broad Institute Genome Sequencing Platform"/>
            <consortium name="The Broad Institute Genome Sequencing Center for Infectious Disease"/>
            <person name="Cerqueira G."/>
            <person name="Feldgarden M."/>
            <person name="Courvalin P."/>
            <person name="Perichon B."/>
            <person name="Grillot-Courvalin C."/>
            <person name="Clermont D."/>
            <person name="Rocha E."/>
            <person name="Yoon E.-J."/>
            <person name="Nemec A."/>
            <person name="Walker B."/>
            <person name="Young S.K."/>
            <person name="Zeng Q."/>
            <person name="Gargeya S."/>
            <person name="Fitzgerald M."/>
            <person name="Haas B."/>
            <person name="Abouelleil A."/>
            <person name="Alvarado L."/>
            <person name="Arachchi H.M."/>
            <person name="Berlin A.M."/>
            <person name="Chapman S.B."/>
            <person name="Dewar J."/>
            <person name="Goldberg J."/>
            <person name="Griggs A."/>
            <person name="Gujja S."/>
            <person name="Hansen M."/>
            <person name="Howarth C."/>
            <person name="Imamovic A."/>
            <person name="Larimer J."/>
            <person name="McCowan C."/>
            <person name="Murphy C."/>
            <person name="Neiman D."/>
            <person name="Pearson M."/>
            <person name="Priest M."/>
            <person name="Roberts A."/>
            <person name="Saif S."/>
            <person name="Shea T."/>
            <person name="Sisk P."/>
            <person name="Sykes S."/>
            <person name="Wortman J."/>
            <person name="Nusbaum C."/>
            <person name="Birren B."/>
        </authorList>
    </citation>
    <scope>NUCLEOTIDE SEQUENCE [LARGE SCALE GENOMIC DNA]</scope>
    <source>
        <strain evidence="1 2">NIPH 900</strain>
    </source>
</reference>
<gene>
    <name evidence="1" type="ORF">F965_02730</name>
</gene>